<comment type="caution">
    <text evidence="1">The sequence shown here is derived from an EMBL/GenBank/DDBJ whole genome shotgun (WGS) entry which is preliminary data.</text>
</comment>
<organism evidence="1 2">
    <name type="scientific">Fusarium decemcellulare</name>
    <dbReference type="NCBI Taxonomy" id="57161"/>
    <lineage>
        <taxon>Eukaryota</taxon>
        <taxon>Fungi</taxon>
        <taxon>Dikarya</taxon>
        <taxon>Ascomycota</taxon>
        <taxon>Pezizomycotina</taxon>
        <taxon>Sordariomycetes</taxon>
        <taxon>Hypocreomycetidae</taxon>
        <taxon>Hypocreales</taxon>
        <taxon>Nectriaceae</taxon>
        <taxon>Fusarium</taxon>
        <taxon>Fusarium decemcellulare species complex</taxon>
    </lineage>
</organism>
<protein>
    <submittedName>
        <fullName evidence="1">Uncharacterized protein</fullName>
    </submittedName>
</protein>
<keyword evidence="2" id="KW-1185">Reference proteome</keyword>
<name>A0ACC1SJQ6_9HYPO</name>
<accession>A0ACC1SJQ6</accession>
<proteinExistence type="predicted"/>
<evidence type="ECO:0000313" key="2">
    <source>
        <dbReference type="Proteomes" id="UP001148629"/>
    </source>
</evidence>
<reference evidence="1" key="1">
    <citation type="submission" date="2022-08" db="EMBL/GenBank/DDBJ databases">
        <title>Genome Sequence of Fusarium decemcellulare.</title>
        <authorList>
            <person name="Buettner E."/>
        </authorList>
    </citation>
    <scope>NUCLEOTIDE SEQUENCE</scope>
    <source>
        <strain evidence="1">Babe19</strain>
    </source>
</reference>
<sequence>MRLVVFGRPWLATQAPIPLAQGSGGETASAANGGGPTQCATSIVTENVDICEAVTKALGDSTFVGHAQSYCTCLPDAVYYSTATFWKPMYDGYLVGDIHSNYINALYRTERCLTDDDVTVKTDRTAIIQSQLTAGSGWTVVRGPEIDLNTYKKLADALYPCRETTCDAAKLRAFFADYISNAESITDSEFTRMLNNWLTLFGNLKKRVADVQKASRLVQARLNSVSKTVSSVKSRACQGTACKSSTVQGHFQKISAMMSTVKGLQYASTAADKAAGNLPKMSQVVKNSLTFTRTPADGAYYVGLVDNYQMTTLRDFTKAFRVTEYFPKAAEQLKKSVSPFTDVSKYASKGRSGYTQIGSVLSVNWSRNQQLSKTVAGRRVRDGFISIQKSVKNNLRTPVYDLIRAIDAMHRTMDQFPLQKKKLEWKVGAAPYSRWSEFNMVVPCAEEKTITMEAGGIESDPFTYTEIKKCELSQTKVSFPKQFIPYIKYRFV</sequence>
<dbReference type="Proteomes" id="UP001148629">
    <property type="component" value="Unassembled WGS sequence"/>
</dbReference>
<dbReference type="EMBL" id="JANRMS010000363">
    <property type="protein sequence ID" value="KAJ3541239.1"/>
    <property type="molecule type" value="Genomic_DNA"/>
</dbReference>
<evidence type="ECO:0000313" key="1">
    <source>
        <dbReference type="EMBL" id="KAJ3541239.1"/>
    </source>
</evidence>
<gene>
    <name evidence="1" type="ORF">NM208_g4702</name>
</gene>